<evidence type="ECO:0000256" key="7">
    <source>
        <dbReference type="ARBA" id="ARBA00023049"/>
    </source>
</evidence>
<dbReference type="EMBL" id="AOGZ02000014">
    <property type="protein sequence ID" value="EOQ95845.1"/>
    <property type="molecule type" value="Genomic_DNA"/>
</dbReference>
<keyword evidence="5 9" id="KW-0862">Zinc</keyword>
<dbReference type="SUPFAM" id="SSF55166">
    <property type="entry name" value="Hedgehog/DD-peptidase"/>
    <property type="match status" value="1"/>
</dbReference>
<dbReference type="GO" id="GO:0006508">
    <property type="term" value="P:proteolysis"/>
    <property type="evidence" value="ECO:0007669"/>
    <property type="project" value="UniProtKB-KW"/>
</dbReference>
<evidence type="ECO:0000256" key="2">
    <source>
        <dbReference type="ARBA" id="ARBA00022670"/>
    </source>
</evidence>
<keyword evidence="7 9" id="KW-0482">Metalloprotease</keyword>
<dbReference type="AlphaFoldDB" id="R9A6H1"/>
<feature type="site" description="Transition state stabilizer" evidence="9">
    <location>
        <position position="125"/>
    </location>
</feature>
<comment type="similarity">
    <text evidence="9">Belongs to the peptidase M15D family.</text>
</comment>
<keyword evidence="6 9" id="KW-0224">Dipeptidase</keyword>
<keyword evidence="4 9" id="KW-0378">Hydrolase</keyword>
<dbReference type="HAMAP" id="MF_01924">
    <property type="entry name" value="A_A_dipeptidase"/>
    <property type="match status" value="1"/>
</dbReference>
<dbReference type="GO" id="GO:0160237">
    <property type="term" value="F:D-Ala-D-Ala dipeptidase activity"/>
    <property type="evidence" value="ECO:0007669"/>
    <property type="project" value="UniProtKB-EC"/>
</dbReference>
<keyword evidence="10" id="KW-0812">Transmembrane</keyword>
<evidence type="ECO:0000256" key="6">
    <source>
        <dbReference type="ARBA" id="ARBA00022997"/>
    </source>
</evidence>
<evidence type="ECO:0000313" key="12">
    <source>
        <dbReference type="Proteomes" id="UP000013984"/>
    </source>
</evidence>
<evidence type="ECO:0000256" key="5">
    <source>
        <dbReference type="ARBA" id="ARBA00022833"/>
    </source>
</evidence>
<comment type="cofactor">
    <cofactor evidence="9">
        <name>Zn(2+)</name>
        <dbReference type="ChEBI" id="CHEBI:29105"/>
    </cofactor>
    <text evidence="9">Binds 1 zinc ion per subunit.</text>
</comment>
<dbReference type="STRING" id="1218599.LEP1GSC195_3616"/>
<reference evidence="11" key="1">
    <citation type="submission" date="2013-04" db="EMBL/GenBank/DDBJ databases">
        <authorList>
            <person name="Harkins D.M."/>
            <person name="Durkin A.S."/>
            <person name="Brinkac L.M."/>
            <person name="Haft D.H."/>
            <person name="Selengut J.D."/>
            <person name="Sanka R."/>
            <person name="DePew J."/>
            <person name="Purushe J."/>
            <person name="Galloway R.L."/>
            <person name="Vinetz J.M."/>
            <person name="Sutton G.G."/>
            <person name="Nierman W.C."/>
            <person name="Fouts D.E."/>
        </authorList>
    </citation>
    <scope>NUCLEOTIDE SEQUENCE [LARGE SCALE GENOMIC DNA]</scope>
    <source>
        <strain evidence="11">CDC</strain>
    </source>
</reference>
<dbReference type="InterPro" id="IPR000755">
    <property type="entry name" value="A_A_dipeptidase"/>
</dbReference>
<dbReference type="Pfam" id="PF01427">
    <property type="entry name" value="Peptidase_M15"/>
    <property type="match status" value="1"/>
</dbReference>
<organism evidence="11 12">
    <name type="scientific">Leptospira wolbachii serovar Codice str. CDC</name>
    <dbReference type="NCBI Taxonomy" id="1218599"/>
    <lineage>
        <taxon>Bacteria</taxon>
        <taxon>Pseudomonadati</taxon>
        <taxon>Spirochaetota</taxon>
        <taxon>Spirochaetia</taxon>
        <taxon>Leptospirales</taxon>
        <taxon>Leptospiraceae</taxon>
        <taxon>Leptospira</taxon>
    </lineage>
</organism>
<dbReference type="Gene3D" id="3.30.1380.10">
    <property type="match status" value="1"/>
</dbReference>
<keyword evidence="8" id="KW-0961">Cell wall biogenesis/degradation</keyword>
<evidence type="ECO:0000256" key="9">
    <source>
        <dbReference type="HAMAP-Rule" id="MF_01924"/>
    </source>
</evidence>
<evidence type="ECO:0000256" key="10">
    <source>
        <dbReference type="SAM" id="Phobius"/>
    </source>
</evidence>
<comment type="catalytic activity">
    <reaction evidence="1 9">
        <text>D-alanyl-D-alanine + H2O = 2 D-alanine</text>
        <dbReference type="Rhea" id="RHEA:20661"/>
        <dbReference type="ChEBI" id="CHEBI:15377"/>
        <dbReference type="ChEBI" id="CHEBI:57416"/>
        <dbReference type="ChEBI" id="CHEBI:57822"/>
        <dbReference type="EC" id="3.4.13.22"/>
    </reaction>
</comment>
<sequence>MNCYVNLKNRKMEKNLKLFIFTFFFAIPFISLVSQNKENKLIVFDRPAYEESLKKMPSKELINLGKKIPDISLDIKYATPNNFTKQVIYKEAKAFARKPVAEALGEAQKEFLKLGYSIKIFDAYRPYRATIKFFEIIGDTRYVASPKTGSRHNKGCAIDLTLVDLNTNKELTMPTEYDSFRKEAWAEAPVSDSEILKNRTILIQVLTNHGFRVNKTEWWHFDFVGCAGFEVLDIPFEDLE</sequence>
<name>R9A6H1_9LEPT</name>
<evidence type="ECO:0000313" key="11">
    <source>
        <dbReference type="EMBL" id="EOQ95845.1"/>
    </source>
</evidence>
<keyword evidence="2 9" id="KW-0645">Protease</keyword>
<dbReference type="EC" id="3.4.13.22" evidence="9"/>
<keyword evidence="10" id="KW-1133">Transmembrane helix</keyword>
<protein>
    <recommendedName>
        <fullName evidence="9">D-alanyl-D-alanine dipeptidase</fullName>
        <shortName evidence="9">D-Ala-D-Ala dipeptidase</shortName>
        <ecNumber evidence="9">3.4.13.22</ecNumber>
    </recommendedName>
</protein>
<comment type="caution">
    <text evidence="11">The sequence shown here is derived from an EMBL/GenBank/DDBJ whole genome shotgun (WGS) entry which is preliminary data.</text>
</comment>
<keyword evidence="12" id="KW-1185">Reference proteome</keyword>
<dbReference type="PANTHER" id="PTHR43126:SF1">
    <property type="entry name" value="D-ALANYL-D-ALANINE DIPEPTIDASE"/>
    <property type="match status" value="1"/>
</dbReference>
<keyword evidence="10" id="KW-0472">Membrane</keyword>
<keyword evidence="3 9" id="KW-0479">Metal-binding</keyword>
<feature type="binding site" evidence="9">
    <location>
        <position position="152"/>
    </location>
    <ligand>
        <name>Zn(2+)</name>
        <dbReference type="ChEBI" id="CHEBI:29105"/>
        <note>catalytic</note>
    </ligand>
</feature>
<accession>R9A6H1</accession>
<evidence type="ECO:0000256" key="8">
    <source>
        <dbReference type="ARBA" id="ARBA00023316"/>
    </source>
</evidence>
<comment type="function">
    <text evidence="9">Catalyzes hydrolysis of the D-alanyl-D-alanine dipeptide.</text>
</comment>
<proteinExistence type="inferred from homology"/>
<gene>
    <name evidence="11" type="primary">ddpX</name>
    <name evidence="11" type="ORF">LEP1GSC195_3616</name>
</gene>
<evidence type="ECO:0000256" key="1">
    <source>
        <dbReference type="ARBA" id="ARBA00001362"/>
    </source>
</evidence>
<evidence type="ECO:0000256" key="3">
    <source>
        <dbReference type="ARBA" id="ARBA00022723"/>
    </source>
</evidence>
<dbReference type="CDD" id="cd14840">
    <property type="entry name" value="D-Ala-D-Ala_dipeptidase_Aad"/>
    <property type="match status" value="1"/>
</dbReference>
<evidence type="ECO:0000256" key="4">
    <source>
        <dbReference type="ARBA" id="ARBA00022801"/>
    </source>
</evidence>
<dbReference type="GO" id="GO:0008237">
    <property type="term" value="F:metallopeptidase activity"/>
    <property type="evidence" value="ECO:0007669"/>
    <property type="project" value="UniProtKB-KW"/>
</dbReference>
<feature type="binding site" evidence="9">
    <location>
        <position position="220"/>
    </location>
    <ligand>
        <name>Zn(2+)</name>
        <dbReference type="ChEBI" id="CHEBI:29105"/>
        <note>catalytic</note>
    </ligand>
</feature>
<dbReference type="Proteomes" id="UP000013984">
    <property type="component" value="Unassembled WGS sequence"/>
</dbReference>
<dbReference type="GO" id="GO:0008270">
    <property type="term" value="F:zinc ion binding"/>
    <property type="evidence" value="ECO:0007669"/>
    <property type="project" value="UniProtKB-UniRule"/>
</dbReference>
<dbReference type="InterPro" id="IPR009045">
    <property type="entry name" value="Zn_M74/Hedgehog-like"/>
</dbReference>
<dbReference type="PANTHER" id="PTHR43126">
    <property type="entry name" value="D-ALANYL-D-ALANINE DIPEPTIDASE"/>
    <property type="match status" value="1"/>
</dbReference>
<dbReference type="GO" id="GO:0071555">
    <property type="term" value="P:cell wall organization"/>
    <property type="evidence" value="ECO:0007669"/>
    <property type="project" value="UniProtKB-KW"/>
</dbReference>
<feature type="binding site" evidence="9">
    <location>
        <position position="159"/>
    </location>
    <ligand>
        <name>Zn(2+)</name>
        <dbReference type="ChEBI" id="CHEBI:29105"/>
        <note>catalytic</note>
    </ligand>
</feature>
<feature type="transmembrane region" description="Helical" evidence="10">
    <location>
        <begin position="16"/>
        <end position="34"/>
    </location>
</feature>
<feature type="active site" description="Proton donor/acceptor" evidence="9">
    <location>
        <position position="217"/>
    </location>
</feature>